<evidence type="ECO:0000256" key="1">
    <source>
        <dbReference type="SAM" id="Coils"/>
    </source>
</evidence>
<reference evidence="2 3" key="1">
    <citation type="journal article" date="2011" name="PLoS Pathog.">
        <title>Endophytic Life Strategies Decoded by Genome and Transcriptome Analyses of the Mutualistic Root Symbiont Piriformospora indica.</title>
        <authorList>
            <person name="Zuccaro A."/>
            <person name="Lahrmann U."/>
            <person name="Guldener U."/>
            <person name="Langen G."/>
            <person name="Pfiffi S."/>
            <person name="Biedenkopf D."/>
            <person name="Wong P."/>
            <person name="Samans B."/>
            <person name="Grimm C."/>
            <person name="Basiewicz M."/>
            <person name="Murat C."/>
            <person name="Martin F."/>
            <person name="Kogel K.H."/>
        </authorList>
    </citation>
    <scope>NUCLEOTIDE SEQUENCE [LARGE SCALE GENOMIC DNA]</scope>
    <source>
        <strain evidence="2 3">DSM 11827</strain>
    </source>
</reference>
<dbReference type="InParanoid" id="G4TYY2"/>
<comment type="caution">
    <text evidence="2">The sequence shown here is derived from an EMBL/GenBank/DDBJ whole genome shotgun (WGS) entry which is preliminary data.</text>
</comment>
<sequence>MTGVDKEIINNYKTAVKYMRKKKWIGEDARITTMLMSEIMLNQTEKAGVSEEIKNMLKSFAFSLEYVSMDPVLESFTKTVTEKLDNIIEAGKQKVSESIERSNQFINVASTKYGELITTMTDATKALKEAARDEVSNYKEKLNKALGKMEDATRTERKIINLRLTRANTTLLEMNGAEAARWLRSGENWKGLVREAFGQTDKDDKVVPRTYPVVIKFAPVGWSPHEEEALRKFEADNAIPTNSIQAVAWIKNPVYRYTGQAFANVKMVTSSPEVANRLILGPTRIESHVVRAQKEWSYIPICAKCSQFDHFIAKCKADKYKCRFCTQEHESKDCSNRTRMKCTPCRSEGYISGNERCIKYRERREAIETKVPELSSVKYEAAN</sequence>
<evidence type="ECO:0000313" key="2">
    <source>
        <dbReference type="EMBL" id="CCA76525.1"/>
    </source>
</evidence>
<dbReference type="AlphaFoldDB" id="G4TYY2"/>
<organism evidence="2 3">
    <name type="scientific">Serendipita indica (strain DSM 11827)</name>
    <name type="common">Root endophyte fungus</name>
    <name type="synonym">Piriformospora indica</name>
    <dbReference type="NCBI Taxonomy" id="1109443"/>
    <lineage>
        <taxon>Eukaryota</taxon>
        <taxon>Fungi</taxon>
        <taxon>Dikarya</taxon>
        <taxon>Basidiomycota</taxon>
        <taxon>Agaricomycotina</taxon>
        <taxon>Agaricomycetes</taxon>
        <taxon>Sebacinales</taxon>
        <taxon>Serendipitaceae</taxon>
        <taxon>Serendipita</taxon>
    </lineage>
</organism>
<dbReference type="OMA" id="WIGEDAR"/>
<dbReference type="eggNOG" id="ENOG502SRYT">
    <property type="taxonomic scope" value="Eukaryota"/>
</dbReference>
<feature type="coiled-coil region" evidence="1">
    <location>
        <begin position="128"/>
        <end position="155"/>
    </location>
</feature>
<dbReference type="Proteomes" id="UP000007148">
    <property type="component" value="Unassembled WGS sequence"/>
</dbReference>
<evidence type="ECO:0000313" key="3">
    <source>
        <dbReference type="Proteomes" id="UP000007148"/>
    </source>
</evidence>
<keyword evidence="3" id="KW-1185">Reference proteome</keyword>
<protein>
    <submittedName>
        <fullName evidence="2">Uncharacterized protein</fullName>
    </submittedName>
</protein>
<dbReference type="EMBL" id="CAFZ01000806">
    <property type="protein sequence ID" value="CCA76525.1"/>
    <property type="molecule type" value="Genomic_DNA"/>
</dbReference>
<gene>
    <name evidence="2" type="ORF">PIIN_10518</name>
</gene>
<dbReference type="HOGENOM" id="CLU_031139_0_0_1"/>
<dbReference type="OrthoDB" id="2800503at2759"/>
<keyword evidence="1" id="KW-0175">Coiled coil</keyword>
<accession>G4TYY2</accession>
<name>G4TYY2_SERID</name>
<proteinExistence type="predicted"/>